<dbReference type="Proteomes" id="UP000287166">
    <property type="component" value="Unassembled WGS sequence"/>
</dbReference>
<feature type="transmembrane region" description="Helical" evidence="4">
    <location>
        <begin position="135"/>
        <end position="158"/>
    </location>
</feature>
<evidence type="ECO:0000256" key="4">
    <source>
        <dbReference type="SAM" id="Phobius"/>
    </source>
</evidence>
<dbReference type="GeneID" id="38785048"/>
<evidence type="ECO:0000313" key="6">
    <source>
        <dbReference type="EMBL" id="GBE88131.1"/>
    </source>
</evidence>
<comment type="subcellular location">
    <subcellularLocation>
        <location evidence="1">Membrane</location>
        <topology evidence="1">Multi-pass membrane protein</topology>
    </subcellularLocation>
</comment>
<dbReference type="Gene3D" id="1.20.1250.20">
    <property type="entry name" value="MFS general substrate transporter like domains"/>
    <property type="match status" value="2"/>
</dbReference>
<dbReference type="CDD" id="cd17352">
    <property type="entry name" value="MFS_MCT_SLC16"/>
    <property type="match status" value="1"/>
</dbReference>
<evidence type="ECO:0000259" key="5">
    <source>
        <dbReference type="PROSITE" id="PS50850"/>
    </source>
</evidence>
<dbReference type="PROSITE" id="PS50850">
    <property type="entry name" value="MFS"/>
    <property type="match status" value="1"/>
</dbReference>
<dbReference type="InterPro" id="IPR011701">
    <property type="entry name" value="MFS"/>
</dbReference>
<feature type="transmembrane region" description="Helical" evidence="4">
    <location>
        <begin position="202"/>
        <end position="222"/>
    </location>
</feature>
<gene>
    <name evidence="6" type="ORF">SCP_1203610</name>
</gene>
<organism evidence="6 7">
    <name type="scientific">Sparassis crispa</name>
    <dbReference type="NCBI Taxonomy" id="139825"/>
    <lineage>
        <taxon>Eukaryota</taxon>
        <taxon>Fungi</taxon>
        <taxon>Dikarya</taxon>
        <taxon>Basidiomycota</taxon>
        <taxon>Agaricomycotina</taxon>
        <taxon>Agaricomycetes</taxon>
        <taxon>Polyporales</taxon>
        <taxon>Sparassidaceae</taxon>
        <taxon>Sparassis</taxon>
    </lineage>
</organism>
<proteinExistence type="inferred from homology"/>
<evidence type="ECO:0000256" key="3">
    <source>
        <dbReference type="SAM" id="MobiDB-lite"/>
    </source>
</evidence>
<dbReference type="GO" id="GO:0016020">
    <property type="term" value="C:membrane"/>
    <property type="evidence" value="ECO:0007669"/>
    <property type="project" value="UniProtKB-SubCell"/>
</dbReference>
<dbReference type="InterPro" id="IPR036259">
    <property type="entry name" value="MFS_trans_sf"/>
</dbReference>
<feature type="transmembrane region" description="Helical" evidence="4">
    <location>
        <begin position="248"/>
        <end position="266"/>
    </location>
</feature>
<feature type="transmembrane region" description="Helical" evidence="4">
    <location>
        <begin position="84"/>
        <end position="102"/>
    </location>
</feature>
<comment type="similarity">
    <text evidence="2">Belongs to the major facilitator superfamily. Monocarboxylate porter (TC 2.A.1.13) family.</text>
</comment>
<feature type="transmembrane region" description="Helical" evidence="4">
    <location>
        <begin position="374"/>
        <end position="395"/>
    </location>
</feature>
<dbReference type="PANTHER" id="PTHR11360:SF319">
    <property type="entry name" value="MAJOR FACILITATOR SUPERFAMILY (MFS) PROFILE DOMAIN-CONTAINING PROTEIN"/>
    <property type="match status" value="1"/>
</dbReference>
<evidence type="ECO:0000256" key="1">
    <source>
        <dbReference type="ARBA" id="ARBA00004141"/>
    </source>
</evidence>
<dbReference type="RefSeq" id="XP_027619044.1">
    <property type="nucleotide sequence ID" value="XM_027763243.1"/>
</dbReference>
<dbReference type="EMBL" id="BFAD01000012">
    <property type="protein sequence ID" value="GBE88131.1"/>
    <property type="molecule type" value="Genomic_DNA"/>
</dbReference>
<feature type="transmembrane region" description="Helical" evidence="4">
    <location>
        <begin position="337"/>
        <end position="362"/>
    </location>
</feature>
<feature type="domain" description="Major facilitator superfamily (MFS) profile" evidence="5">
    <location>
        <begin position="43"/>
        <end position="428"/>
    </location>
</feature>
<feature type="transmembrane region" description="Helical" evidence="4">
    <location>
        <begin position="46"/>
        <end position="64"/>
    </location>
</feature>
<protein>
    <submittedName>
        <fullName evidence="6">Aspyridones efflux protein</fullName>
    </submittedName>
</protein>
<dbReference type="Pfam" id="PF07690">
    <property type="entry name" value="MFS_1"/>
    <property type="match status" value="1"/>
</dbReference>
<name>A0A401H129_9APHY</name>
<accession>A0A401H129</accession>
<keyword evidence="4" id="KW-0472">Membrane</keyword>
<dbReference type="PANTHER" id="PTHR11360">
    <property type="entry name" value="MONOCARBOXYLATE TRANSPORTER"/>
    <property type="match status" value="1"/>
</dbReference>
<dbReference type="GO" id="GO:0022857">
    <property type="term" value="F:transmembrane transporter activity"/>
    <property type="evidence" value="ECO:0007669"/>
    <property type="project" value="InterPro"/>
</dbReference>
<dbReference type="InParanoid" id="A0A401H129"/>
<keyword evidence="4" id="KW-0812">Transmembrane</keyword>
<dbReference type="InterPro" id="IPR020846">
    <property type="entry name" value="MFS_dom"/>
</dbReference>
<feature type="transmembrane region" description="Helical" evidence="4">
    <location>
        <begin position="401"/>
        <end position="421"/>
    </location>
</feature>
<reference evidence="6 7" key="1">
    <citation type="journal article" date="2018" name="Sci. Rep.">
        <title>Genome sequence of the cauliflower mushroom Sparassis crispa (Hanabiratake) and its association with beneficial usage.</title>
        <authorList>
            <person name="Kiyama R."/>
            <person name="Furutani Y."/>
            <person name="Kawaguchi K."/>
            <person name="Nakanishi T."/>
        </authorList>
    </citation>
    <scope>NUCLEOTIDE SEQUENCE [LARGE SCALE GENOMIC DNA]</scope>
</reference>
<dbReference type="SUPFAM" id="SSF103473">
    <property type="entry name" value="MFS general substrate transporter"/>
    <property type="match status" value="1"/>
</dbReference>
<evidence type="ECO:0000313" key="7">
    <source>
        <dbReference type="Proteomes" id="UP000287166"/>
    </source>
</evidence>
<comment type="caution">
    <text evidence="6">The sequence shown here is derived from an EMBL/GenBank/DDBJ whole genome shotgun (WGS) entry which is preliminary data.</text>
</comment>
<dbReference type="AlphaFoldDB" id="A0A401H129"/>
<dbReference type="InterPro" id="IPR050327">
    <property type="entry name" value="Proton-linked_MCT"/>
</dbReference>
<evidence type="ECO:0000256" key="2">
    <source>
        <dbReference type="ARBA" id="ARBA00006727"/>
    </source>
</evidence>
<sequence>MSAPNPNDPQTAEGDFESQSSVVNEKKPDTVVDSEFPEGGSQAVKTVWGAFCVLFVQFGVMNSFGVFESQYGEVQLKNKTPSEIAWIGTFQLFFFFFTGAFVGRAFDSFGPTVLIGPGSLLLVFGLMMTSLCKEYYQFFLAQGLVFGAGSALVFYPALSSIAHWYNKKRGTMMGLTTAGSSLGGVVFPIALNKLIPVVGFPWAVRIVAFICLAFLVPATMLIKSRLPHRKFNDFSSLLDFGGFTDIRYVLFLFGAVITMLGTYNPYYYVETFAVVHNYSPSVSLYILSIQNAGSFFGRIIPGVLADKIGFVNVMALACTTAGMVLFCWLSVDSAPGLIGWAVFYGFTSGAFIALMPACIGRFTPDTTKYGGRAGLLFGFVGFSALVGPPIAGALINQDHGSFQHMIIFSGVVCLVGAAFFWGARFIREPGLFVKF</sequence>
<feature type="transmembrane region" description="Helical" evidence="4">
    <location>
        <begin position="170"/>
        <end position="190"/>
    </location>
</feature>
<keyword evidence="4" id="KW-1133">Transmembrane helix</keyword>
<feature type="compositionally biased region" description="Polar residues" evidence="3">
    <location>
        <begin position="1"/>
        <end position="10"/>
    </location>
</feature>
<feature type="transmembrane region" description="Helical" evidence="4">
    <location>
        <begin position="109"/>
        <end position="129"/>
    </location>
</feature>
<dbReference type="OrthoDB" id="6509908at2759"/>
<feature type="region of interest" description="Disordered" evidence="3">
    <location>
        <begin position="1"/>
        <end position="25"/>
    </location>
</feature>
<feature type="transmembrane region" description="Helical" evidence="4">
    <location>
        <begin position="309"/>
        <end position="331"/>
    </location>
</feature>
<keyword evidence="7" id="KW-1185">Reference proteome</keyword>